<dbReference type="SUPFAM" id="SSF57196">
    <property type="entry name" value="EGF/Laminin"/>
    <property type="match status" value="1"/>
</dbReference>
<gene>
    <name evidence="6 7 8 9 10 11 12 13 14 15" type="primary">LOC111120759</name>
</gene>
<evidence type="ECO:0000313" key="10">
    <source>
        <dbReference type="RefSeq" id="XP_022317414.1"/>
    </source>
</evidence>
<dbReference type="RefSeq" id="XP_022317414.1">
    <property type="nucleotide sequence ID" value="XM_022461706.1"/>
</dbReference>
<evidence type="ECO:0000313" key="11">
    <source>
        <dbReference type="RefSeq" id="XP_022317415.1"/>
    </source>
</evidence>
<evidence type="ECO:0000313" key="5">
    <source>
        <dbReference type="Proteomes" id="UP000694844"/>
    </source>
</evidence>
<evidence type="ECO:0000256" key="2">
    <source>
        <dbReference type="SAM" id="Phobius"/>
    </source>
</evidence>
<feature type="chain" id="PRO_5044666197" evidence="3">
    <location>
        <begin position="25"/>
        <end position="203"/>
    </location>
</feature>
<evidence type="ECO:0000313" key="6">
    <source>
        <dbReference type="RefSeq" id="XP_022317410.1"/>
    </source>
</evidence>
<evidence type="ECO:0000313" key="14">
    <source>
        <dbReference type="RefSeq" id="XP_022317418.1"/>
    </source>
</evidence>
<evidence type="ECO:0000313" key="7">
    <source>
        <dbReference type="RefSeq" id="XP_022317411.1"/>
    </source>
</evidence>
<dbReference type="CDD" id="cd12087">
    <property type="entry name" value="TM_EGFR-like"/>
    <property type="match status" value="1"/>
</dbReference>
<accession>A0A8B8CQF4</accession>
<evidence type="ECO:0000259" key="4">
    <source>
        <dbReference type="PROSITE" id="PS50026"/>
    </source>
</evidence>
<keyword evidence="5" id="KW-1185">Reference proteome</keyword>
<dbReference type="Gene3D" id="2.10.25.10">
    <property type="entry name" value="Laminin"/>
    <property type="match status" value="1"/>
</dbReference>
<dbReference type="InterPro" id="IPR000742">
    <property type="entry name" value="EGF"/>
</dbReference>
<dbReference type="RefSeq" id="XP_022317416.1">
    <property type="nucleotide sequence ID" value="XM_022461708.1"/>
</dbReference>
<keyword evidence="3" id="KW-0732">Signal</keyword>
<dbReference type="PROSITE" id="PS00022">
    <property type="entry name" value="EGF_1"/>
    <property type="match status" value="1"/>
</dbReference>
<feature type="transmembrane region" description="Helical" evidence="2">
    <location>
        <begin position="117"/>
        <end position="140"/>
    </location>
</feature>
<name>A0A8B8CQF4_CRAVI</name>
<proteinExistence type="predicted"/>
<keyword evidence="1" id="KW-1015">Disulfide bond</keyword>
<reference evidence="6 7" key="1">
    <citation type="submission" date="2025-04" db="UniProtKB">
        <authorList>
            <consortium name="RefSeq"/>
        </authorList>
    </citation>
    <scope>IDENTIFICATION</scope>
    <source>
        <tissue evidence="6 7">Whole sample</tissue>
    </source>
</reference>
<evidence type="ECO:0000313" key="9">
    <source>
        <dbReference type="RefSeq" id="XP_022317413.1"/>
    </source>
</evidence>
<keyword evidence="1" id="KW-0245">EGF-like domain</keyword>
<dbReference type="RefSeq" id="XP_022317413.1">
    <property type="nucleotide sequence ID" value="XM_022461705.1"/>
</dbReference>
<evidence type="ECO:0000313" key="12">
    <source>
        <dbReference type="RefSeq" id="XP_022317416.1"/>
    </source>
</evidence>
<keyword evidence="2" id="KW-1133">Transmembrane helix</keyword>
<dbReference type="KEGG" id="cvn:111120759"/>
<dbReference type="PROSITE" id="PS50026">
    <property type="entry name" value="EGF_3"/>
    <property type="match status" value="1"/>
</dbReference>
<dbReference type="RefSeq" id="XP_022317410.1">
    <property type="nucleotide sequence ID" value="XM_022461702.1"/>
</dbReference>
<keyword evidence="2" id="KW-0812">Transmembrane</keyword>
<feature type="disulfide bond" evidence="1">
    <location>
        <begin position="86"/>
        <end position="95"/>
    </location>
</feature>
<evidence type="ECO:0000313" key="15">
    <source>
        <dbReference type="RefSeq" id="XP_022317419.1"/>
    </source>
</evidence>
<comment type="caution">
    <text evidence="1">Lacks conserved residue(s) required for the propagation of feature annotation.</text>
</comment>
<dbReference type="RefSeq" id="XP_022317411.1">
    <property type="nucleotide sequence ID" value="XM_022461703.1"/>
</dbReference>
<sequence length="203" mass="22739">MHQQLQLQHLILATLSTLFTVTYGCGRTPATPRPTTAAPVSSTAAFQTHRKPCTFNETIAQGCLNGGSCFALEIEEGHERTTHCHCRENYIGKTCFYIDPTLIFQRSLWEREDQVKAASIAASVVGIVLFVTVIVCVLILRKRETACPYLKYLRRKENERKEKEEEINKNSQCANGLNGDGPEHTRPLLLQQPNDQIHATTAV</sequence>
<dbReference type="GeneID" id="111120759"/>
<dbReference type="RefSeq" id="XP_022317418.1">
    <property type="nucleotide sequence ID" value="XM_022461710.1"/>
</dbReference>
<organism evidence="5 15">
    <name type="scientific">Crassostrea virginica</name>
    <name type="common">Eastern oyster</name>
    <dbReference type="NCBI Taxonomy" id="6565"/>
    <lineage>
        <taxon>Eukaryota</taxon>
        <taxon>Metazoa</taxon>
        <taxon>Spiralia</taxon>
        <taxon>Lophotrochozoa</taxon>
        <taxon>Mollusca</taxon>
        <taxon>Bivalvia</taxon>
        <taxon>Autobranchia</taxon>
        <taxon>Pteriomorphia</taxon>
        <taxon>Ostreida</taxon>
        <taxon>Ostreoidea</taxon>
        <taxon>Ostreidae</taxon>
        <taxon>Crassostrea</taxon>
    </lineage>
</organism>
<protein>
    <submittedName>
        <fullName evidence="6 7">Uncharacterized protein LOC111120759 isoform X1</fullName>
    </submittedName>
</protein>
<evidence type="ECO:0000256" key="1">
    <source>
        <dbReference type="PROSITE-ProRule" id="PRU00076"/>
    </source>
</evidence>
<dbReference type="AlphaFoldDB" id="A0A8B8CQF4"/>
<dbReference type="RefSeq" id="XP_022317415.1">
    <property type="nucleotide sequence ID" value="XM_022461707.1"/>
</dbReference>
<dbReference type="RefSeq" id="XP_022317417.1">
    <property type="nucleotide sequence ID" value="XM_022461709.1"/>
</dbReference>
<dbReference type="RefSeq" id="XP_022317419.1">
    <property type="nucleotide sequence ID" value="XM_022461711.1"/>
</dbReference>
<keyword evidence="2" id="KW-0472">Membrane</keyword>
<evidence type="ECO:0000256" key="3">
    <source>
        <dbReference type="SAM" id="SignalP"/>
    </source>
</evidence>
<evidence type="ECO:0000313" key="8">
    <source>
        <dbReference type="RefSeq" id="XP_022317412.1"/>
    </source>
</evidence>
<dbReference type="RefSeq" id="XP_022317412.1">
    <property type="nucleotide sequence ID" value="XM_022461704.1"/>
</dbReference>
<evidence type="ECO:0000313" key="13">
    <source>
        <dbReference type="RefSeq" id="XP_022317417.1"/>
    </source>
</evidence>
<dbReference type="OrthoDB" id="6162066at2759"/>
<dbReference type="Proteomes" id="UP000694844">
    <property type="component" value="Chromosome 2"/>
</dbReference>
<feature type="domain" description="EGF-like" evidence="4">
    <location>
        <begin position="54"/>
        <end position="96"/>
    </location>
</feature>
<feature type="signal peptide" evidence="3">
    <location>
        <begin position="1"/>
        <end position="24"/>
    </location>
</feature>